<protein>
    <submittedName>
        <fullName evidence="2">Uncharacterized protein</fullName>
    </submittedName>
</protein>
<name>A0A3M6T5X6_POCDA</name>
<gene>
    <name evidence="2" type="ORF">pdam_00008978</name>
</gene>
<feature type="transmembrane region" description="Helical" evidence="1">
    <location>
        <begin position="57"/>
        <end position="90"/>
    </location>
</feature>
<evidence type="ECO:0000313" key="2">
    <source>
        <dbReference type="EMBL" id="RMX36762.1"/>
    </source>
</evidence>
<dbReference type="AlphaFoldDB" id="A0A3M6T5X6"/>
<dbReference type="OrthoDB" id="5968104at2759"/>
<reference evidence="2 3" key="1">
    <citation type="journal article" date="2018" name="Sci. Rep.">
        <title>Comparative analysis of the Pocillopora damicornis genome highlights role of immune system in coral evolution.</title>
        <authorList>
            <person name="Cunning R."/>
            <person name="Bay R.A."/>
            <person name="Gillette P."/>
            <person name="Baker A.C."/>
            <person name="Traylor-Knowles N."/>
        </authorList>
    </citation>
    <scope>NUCLEOTIDE SEQUENCE [LARGE SCALE GENOMIC DNA]</scope>
    <source>
        <strain evidence="2">RSMAS</strain>
        <tissue evidence="2">Whole animal</tissue>
    </source>
</reference>
<feature type="transmembrane region" description="Helical" evidence="1">
    <location>
        <begin position="381"/>
        <end position="398"/>
    </location>
</feature>
<dbReference type="EMBL" id="RCHS01004216">
    <property type="protein sequence ID" value="RMX36762.1"/>
    <property type="molecule type" value="Genomic_DNA"/>
</dbReference>
<keyword evidence="3" id="KW-1185">Reference proteome</keyword>
<feature type="transmembrane region" description="Helical" evidence="1">
    <location>
        <begin position="284"/>
        <end position="301"/>
    </location>
</feature>
<accession>A0A3M6T5X6</accession>
<sequence length="400" mass="45805">MPKLESAELLHLRKTNVGHKVNIPHASVFRFTNIFIDESKRFMPGAYLQNYRGVPLWFSVIVAVLSFGGAATLTGAIIFLIFGFPFIAIYWQNEQVNRKSLPLVKKQPVKNDLQTLNALYEVTFKELQTIALSSYDLKIGFTTTTAGKFSFQVFHPVAFQIMDKAKRISRIMFGVFLFLALYNTFFIFLYSLILKEDRLIANPGRTEIERVRSKHIEIKDVGTTVKIRDEIHARTNHYIKQSKPYFPKDKLLTYIDCPYFLRVARWLCFASLFGALVAGGGSKAIPVFFLVVCLLFFLFYCQHEWVNQKTLPVVHKQPFIPGQKSPNSFYEVTITELDGIALQNYQAGIGFVELSQGKIEFQAFNNTAKKYMSDAKCHSRLMLLLFLAASVYNCYFVAAY</sequence>
<feature type="transmembrane region" description="Helical" evidence="1">
    <location>
        <begin position="171"/>
        <end position="193"/>
    </location>
</feature>
<organism evidence="2 3">
    <name type="scientific">Pocillopora damicornis</name>
    <name type="common">Cauliflower coral</name>
    <name type="synonym">Millepora damicornis</name>
    <dbReference type="NCBI Taxonomy" id="46731"/>
    <lineage>
        <taxon>Eukaryota</taxon>
        <taxon>Metazoa</taxon>
        <taxon>Cnidaria</taxon>
        <taxon>Anthozoa</taxon>
        <taxon>Hexacorallia</taxon>
        <taxon>Scleractinia</taxon>
        <taxon>Astrocoeniina</taxon>
        <taxon>Pocilloporidae</taxon>
        <taxon>Pocillopora</taxon>
    </lineage>
</organism>
<dbReference type="Proteomes" id="UP000275408">
    <property type="component" value="Unassembled WGS sequence"/>
</dbReference>
<comment type="caution">
    <text evidence="2">The sequence shown here is derived from an EMBL/GenBank/DDBJ whole genome shotgun (WGS) entry which is preliminary data.</text>
</comment>
<evidence type="ECO:0000256" key="1">
    <source>
        <dbReference type="SAM" id="Phobius"/>
    </source>
</evidence>
<keyword evidence="1" id="KW-0472">Membrane</keyword>
<keyword evidence="1" id="KW-1133">Transmembrane helix</keyword>
<keyword evidence="1" id="KW-0812">Transmembrane</keyword>
<evidence type="ECO:0000313" key="3">
    <source>
        <dbReference type="Proteomes" id="UP000275408"/>
    </source>
</evidence>
<proteinExistence type="predicted"/>